<dbReference type="AlphaFoldDB" id="A0A3N4JSU1"/>
<evidence type="ECO:0000313" key="2">
    <source>
        <dbReference type="Proteomes" id="UP000276215"/>
    </source>
</evidence>
<organism evidence="1 2">
    <name type="scientific">Choiromyces venosus 120613-1</name>
    <dbReference type="NCBI Taxonomy" id="1336337"/>
    <lineage>
        <taxon>Eukaryota</taxon>
        <taxon>Fungi</taxon>
        <taxon>Dikarya</taxon>
        <taxon>Ascomycota</taxon>
        <taxon>Pezizomycotina</taxon>
        <taxon>Pezizomycetes</taxon>
        <taxon>Pezizales</taxon>
        <taxon>Tuberaceae</taxon>
        <taxon>Choiromyces</taxon>
    </lineage>
</organism>
<protein>
    <recommendedName>
        <fullName evidence="3">Tc1-like transposase DDE domain-containing protein</fullName>
    </recommendedName>
</protein>
<feature type="non-terminal residue" evidence="1">
    <location>
        <position position="1"/>
    </location>
</feature>
<dbReference type="OrthoDB" id="5410741at2759"/>
<proteinExistence type="predicted"/>
<dbReference type="Proteomes" id="UP000276215">
    <property type="component" value="Unassembled WGS sequence"/>
</dbReference>
<evidence type="ECO:0000313" key="1">
    <source>
        <dbReference type="EMBL" id="RPB01380.1"/>
    </source>
</evidence>
<gene>
    <name evidence="1" type="ORF">L873DRAFT_1676969</name>
</gene>
<reference evidence="1 2" key="1">
    <citation type="journal article" date="2018" name="Nat. Ecol. Evol.">
        <title>Pezizomycetes genomes reveal the molecular basis of ectomycorrhizal truffle lifestyle.</title>
        <authorList>
            <person name="Murat C."/>
            <person name="Payen T."/>
            <person name="Noel B."/>
            <person name="Kuo A."/>
            <person name="Morin E."/>
            <person name="Chen J."/>
            <person name="Kohler A."/>
            <person name="Krizsan K."/>
            <person name="Balestrini R."/>
            <person name="Da Silva C."/>
            <person name="Montanini B."/>
            <person name="Hainaut M."/>
            <person name="Levati E."/>
            <person name="Barry K.W."/>
            <person name="Belfiori B."/>
            <person name="Cichocki N."/>
            <person name="Clum A."/>
            <person name="Dockter R.B."/>
            <person name="Fauchery L."/>
            <person name="Guy J."/>
            <person name="Iotti M."/>
            <person name="Le Tacon F."/>
            <person name="Lindquist E.A."/>
            <person name="Lipzen A."/>
            <person name="Malagnac F."/>
            <person name="Mello A."/>
            <person name="Molinier V."/>
            <person name="Miyauchi S."/>
            <person name="Poulain J."/>
            <person name="Riccioni C."/>
            <person name="Rubini A."/>
            <person name="Sitrit Y."/>
            <person name="Splivallo R."/>
            <person name="Traeger S."/>
            <person name="Wang M."/>
            <person name="Zifcakova L."/>
            <person name="Wipf D."/>
            <person name="Zambonelli A."/>
            <person name="Paolocci F."/>
            <person name="Nowrousian M."/>
            <person name="Ottonello S."/>
            <person name="Baldrian P."/>
            <person name="Spatafora J.W."/>
            <person name="Henrissat B."/>
            <person name="Nagy L.G."/>
            <person name="Aury J.M."/>
            <person name="Wincker P."/>
            <person name="Grigoriev I.V."/>
            <person name="Bonfante P."/>
            <person name="Martin F.M."/>
        </authorList>
    </citation>
    <scope>NUCLEOTIDE SEQUENCE [LARGE SCALE GENOMIC DNA]</scope>
    <source>
        <strain evidence="1 2">120613-1</strain>
    </source>
</reference>
<dbReference type="EMBL" id="ML120374">
    <property type="protein sequence ID" value="RPB01380.1"/>
    <property type="molecule type" value="Genomic_DNA"/>
</dbReference>
<name>A0A3N4JSU1_9PEZI</name>
<dbReference type="Gene3D" id="3.30.420.10">
    <property type="entry name" value="Ribonuclease H-like superfamily/Ribonuclease H"/>
    <property type="match status" value="1"/>
</dbReference>
<accession>A0A3N4JSU1</accession>
<dbReference type="InterPro" id="IPR036397">
    <property type="entry name" value="RNaseH_sf"/>
</dbReference>
<evidence type="ECO:0008006" key="3">
    <source>
        <dbReference type="Google" id="ProtNLM"/>
    </source>
</evidence>
<keyword evidence="2" id="KW-1185">Reference proteome</keyword>
<sequence>PANSPDFNPIEHIWCLMKSRILRRRGEEKITTPMEMKIVLEVEWAKITVDKINNEISKLPLIMPRCMLQDGGDKFEA</sequence>
<dbReference type="GO" id="GO:0003676">
    <property type="term" value="F:nucleic acid binding"/>
    <property type="evidence" value="ECO:0007669"/>
    <property type="project" value="InterPro"/>
</dbReference>